<dbReference type="Proteomes" id="UP001176960">
    <property type="component" value="Unassembled WGS sequence"/>
</dbReference>
<gene>
    <name evidence="2" type="ORF">LMG32879_000360</name>
</gene>
<organism evidence="2 3">
    <name type="scientific">Brytella acorum</name>
    <dbReference type="NCBI Taxonomy" id="2959299"/>
    <lineage>
        <taxon>Bacteria</taxon>
        <taxon>Pseudomonadati</taxon>
        <taxon>Pseudomonadota</taxon>
        <taxon>Alphaproteobacteria</taxon>
        <taxon>Acetobacterales</taxon>
        <taxon>Acetobacteraceae</taxon>
        <taxon>Brytella</taxon>
    </lineage>
</organism>
<evidence type="ECO:0000313" key="3">
    <source>
        <dbReference type="Proteomes" id="UP001176960"/>
    </source>
</evidence>
<dbReference type="RefSeq" id="WP_289843426.1">
    <property type="nucleotide sequence ID" value="NZ_CATKSH010000002.1"/>
</dbReference>
<accession>A0AA35V428</accession>
<dbReference type="InterPro" id="IPR025272">
    <property type="entry name" value="SocA_Panacea"/>
</dbReference>
<protein>
    <submittedName>
        <fullName evidence="2">DUF4065 domain-containing protein</fullName>
    </submittedName>
</protein>
<proteinExistence type="predicted"/>
<dbReference type="EMBL" id="CATKSH010000002">
    <property type="protein sequence ID" value="CAI9119543.1"/>
    <property type="molecule type" value="Genomic_DNA"/>
</dbReference>
<reference evidence="2" key="1">
    <citation type="submission" date="2023-03" db="EMBL/GenBank/DDBJ databases">
        <authorList>
            <person name="Cleenwerck I."/>
        </authorList>
    </citation>
    <scope>NUCLEOTIDE SEQUENCE</scope>
    <source>
        <strain evidence="2">LMG 32879</strain>
    </source>
</reference>
<name>A0AA35V428_9PROT</name>
<dbReference type="AlphaFoldDB" id="A0AA35V428"/>
<evidence type="ECO:0000259" key="1">
    <source>
        <dbReference type="Pfam" id="PF13274"/>
    </source>
</evidence>
<feature type="domain" description="Antitoxin SocA-like Panacea" evidence="1">
    <location>
        <begin position="28"/>
        <end position="121"/>
    </location>
</feature>
<evidence type="ECO:0000313" key="2">
    <source>
        <dbReference type="EMBL" id="CAI9119543.1"/>
    </source>
</evidence>
<dbReference type="Pfam" id="PF13274">
    <property type="entry name" value="SocA_Panacea"/>
    <property type="match status" value="1"/>
</dbReference>
<sequence>MSTANAVANRFLELAENDNSQLTPMQVLKLVYMAHGWMLGLYHRPLIDQRIEAWRYGPVIPTLYDAMRHFRSSPVTGRLPANDNILDPSESDVVEQVYRNYGHLSGIALSRLTHQSGTPWEQTYRGDFMGDEIPNDVIEAYYAGRAARAA</sequence>
<keyword evidence="3" id="KW-1185">Reference proteome</keyword>
<comment type="caution">
    <text evidence="2">The sequence shown here is derived from an EMBL/GenBank/DDBJ whole genome shotgun (WGS) entry which is preliminary data.</text>
</comment>